<dbReference type="Pfam" id="PF19965">
    <property type="entry name" value="VMAP-M2"/>
    <property type="match status" value="1"/>
</dbReference>
<dbReference type="EMBL" id="LAQS01000105">
    <property type="protein sequence ID" value="KKZ69229.1"/>
    <property type="molecule type" value="Genomic_DNA"/>
</dbReference>
<dbReference type="AlphaFoldDB" id="A0A2P2GEG3"/>
<feature type="domain" description="vWA-MoxR associated protein middle region 2" evidence="1">
    <location>
        <begin position="192"/>
        <end position="408"/>
    </location>
</feature>
<keyword evidence="3" id="KW-1185">Reference proteome</keyword>
<evidence type="ECO:0000313" key="3">
    <source>
        <dbReference type="Proteomes" id="UP000265325"/>
    </source>
</evidence>
<dbReference type="Proteomes" id="UP000265325">
    <property type="component" value="Unassembled WGS sequence"/>
</dbReference>
<dbReference type="InterPro" id="IPR045446">
    <property type="entry name" value="VMAP-M2"/>
</dbReference>
<proteinExistence type="predicted"/>
<comment type="caution">
    <text evidence="2">The sequence shown here is derived from an EMBL/GenBank/DDBJ whole genome shotgun (WGS) entry which is preliminary data.</text>
</comment>
<evidence type="ECO:0000259" key="1">
    <source>
        <dbReference type="Pfam" id="PF19965"/>
    </source>
</evidence>
<evidence type="ECO:0000313" key="2">
    <source>
        <dbReference type="EMBL" id="KKZ69229.1"/>
    </source>
</evidence>
<accession>A0A2P2GEG3</accession>
<name>A0A2P2GEG3_STREW</name>
<protein>
    <recommendedName>
        <fullName evidence="1">vWA-MoxR associated protein middle region 2 domain-containing protein</fullName>
    </recommendedName>
</protein>
<organism evidence="2 3">
    <name type="scientific">Streptomyces showdoensis</name>
    <dbReference type="NCBI Taxonomy" id="68268"/>
    <lineage>
        <taxon>Bacteria</taxon>
        <taxon>Bacillati</taxon>
        <taxon>Actinomycetota</taxon>
        <taxon>Actinomycetes</taxon>
        <taxon>Kitasatosporales</taxon>
        <taxon>Streptomycetaceae</taxon>
        <taxon>Streptomyces</taxon>
    </lineage>
</organism>
<reference evidence="2 3" key="1">
    <citation type="submission" date="2015-05" db="EMBL/GenBank/DDBJ databases">
        <title>Draft Genome assembly of Streptomyces showdoensis.</title>
        <authorList>
            <person name="Thapa K.K."/>
            <person name="Metsa-Ketela M."/>
        </authorList>
    </citation>
    <scope>NUCLEOTIDE SEQUENCE [LARGE SCALE GENOMIC DNA]</scope>
    <source>
        <strain evidence="2 3">ATCC 15227</strain>
    </source>
</reference>
<gene>
    <name evidence="2" type="ORF">VO63_35380</name>
</gene>
<sequence length="721" mass="77936">MTRPRHVLVIGAQCPGLGLLDELEQATHALHDTLTTPWAGACEKDQPHGPTLLYGGRLTRSGVEDAVRRAGRAAAEAGAVLVLGLLGHGMAAGTRLYFMAGDSRAEDPLSAVDVGSLLTALLDTPGLDGVVALVDTCHANNAHPDLGSLANGIRRGDTRFSLLLGSGAQEEAYELRFSRTVVKVLHSGIADAGETLVPSAVVRAVREDGGAAGQGVHHTDHDGAQFADGALWLARNARHATGGAGSLLGPVGRAALDRALGAADPTAADTVAHPGDLDALRARLDTLSAPQRDWASKVVTALDHAVRTQALLTGWPGDDLTSALLRRALAEACPAPLSPLPESSGGELLRDAVEYLLLRAPRFEQRPTAPLAAFVAVLATETRVEPRNHALRGWAFALDAVIDLNDAFARLAERGRETRLRLVVSLHAAVGDDWPESLAAWLLDDGTVREHEEFPCPAQDRTGVERTLVGVLRWATRHADALDTPLRRVEIAAPAPLLATWRPEETDFGMRLGDLHDVVLRWSDRIQPPDHLWWINDQARTALKAMEGRGEGSRVDWLGEADTRRADELHERLRRSAPRSRAVALEHRPAHLKDMMEILLASSPIVLWPNPVQGTPEAQGAGGPDTRAAAVPEPVRRSVDTHWHLLPAEFSRAYREHRRSGPGADDGACGHADTGRRHLAGLRTVWDGLEWLDFCKWFDREHTAREQFSRERFPTEGESPA</sequence>
<dbReference type="RefSeq" id="WP_046912260.1">
    <property type="nucleotide sequence ID" value="NZ_BAAAXG010000006.1"/>
</dbReference>